<dbReference type="EMBL" id="LAZR01008115">
    <property type="protein sequence ID" value="KKM80871.1"/>
    <property type="molecule type" value="Genomic_DNA"/>
</dbReference>
<dbReference type="GO" id="GO:0030198">
    <property type="term" value="P:extracellular matrix organization"/>
    <property type="evidence" value="ECO:0007669"/>
    <property type="project" value="TreeGrafter"/>
</dbReference>
<evidence type="ECO:0008006" key="3">
    <source>
        <dbReference type="Google" id="ProtNLM"/>
    </source>
</evidence>
<dbReference type="InterPro" id="IPR050149">
    <property type="entry name" value="Collagen_superfamily"/>
</dbReference>
<dbReference type="GO" id="GO:0005615">
    <property type="term" value="C:extracellular space"/>
    <property type="evidence" value="ECO:0007669"/>
    <property type="project" value="TreeGrafter"/>
</dbReference>
<proteinExistence type="predicted"/>
<dbReference type="PANTHER" id="PTHR24023:SF1095">
    <property type="entry name" value="EGF-LIKE DOMAIN-CONTAINING PROTEIN"/>
    <property type="match status" value="1"/>
</dbReference>
<organism evidence="2">
    <name type="scientific">marine sediment metagenome</name>
    <dbReference type="NCBI Taxonomy" id="412755"/>
    <lineage>
        <taxon>unclassified sequences</taxon>
        <taxon>metagenomes</taxon>
        <taxon>ecological metagenomes</taxon>
    </lineage>
</organism>
<accession>A0A0F9L1C6</accession>
<dbReference type="InterPro" id="IPR008160">
    <property type="entry name" value="Collagen"/>
</dbReference>
<evidence type="ECO:0000313" key="2">
    <source>
        <dbReference type="EMBL" id="KKM80871.1"/>
    </source>
</evidence>
<protein>
    <recommendedName>
        <fullName evidence="3">BclA C-terminal domain-containing protein</fullName>
    </recommendedName>
</protein>
<dbReference type="AlphaFoldDB" id="A0A0F9L1C6"/>
<gene>
    <name evidence="2" type="ORF">LCGC14_1335540</name>
</gene>
<reference evidence="2" key="1">
    <citation type="journal article" date="2015" name="Nature">
        <title>Complex archaea that bridge the gap between prokaryotes and eukaryotes.</title>
        <authorList>
            <person name="Spang A."/>
            <person name="Saw J.H."/>
            <person name="Jorgensen S.L."/>
            <person name="Zaremba-Niedzwiedzka K."/>
            <person name="Martijn J."/>
            <person name="Lind A.E."/>
            <person name="van Eijk R."/>
            <person name="Schleper C."/>
            <person name="Guy L."/>
            <person name="Ettema T.J."/>
        </authorList>
    </citation>
    <scope>NUCLEOTIDE SEQUENCE</scope>
</reference>
<dbReference type="GO" id="GO:0030020">
    <property type="term" value="F:extracellular matrix structural constituent conferring tensile strength"/>
    <property type="evidence" value="ECO:0007669"/>
    <property type="project" value="TreeGrafter"/>
</dbReference>
<sequence>MVDFSIPLGGATGPSGPSGPQGLPGGATGPIGVDGLVGLPGPTGTVGETGIQGPTGPSAPGPTGPNGPTGPEGLLGADGDVGVTGNIGVDGDTGLDGVDGVDGVTGPVGVTGPTGVTGGIGVDGTQGATGATGPTGAVGAGLPTTIKFLARKPTVSGSQTIVPFVEVVVTFTTVLELSGITYDSVSELTIITGGLYIFTANMDWGAVSGFDLSAGTNVRVRIKKNPPSFAINSGNDHFIIPSTASAGIDHRTGVTVQDVAAPGDIYRVEVYHNSSAGNASLDRDCMFAAVMVGT</sequence>
<feature type="region of interest" description="Disordered" evidence="1">
    <location>
        <begin position="1"/>
        <end position="77"/>
    </location>
</feature>
<dbReference type="PANTHER" id="PTHR24023">
    <property type="entry name" value="COLLAGEN ALPHA"/>
    <property type="match status" value="1"/>
</dbReference>
<comment type="caution">
    <text evidence="2">The sequence shown here is derived from an EMBL/GenBank/DDBJ whole genome shotgun (WGS) entry which is preliminary data.</text>
</comment>
<dbReference type="GO" id="GO:0031012">
    <property type="term" value="C:extracellular matrix"/>
    <property type="evidence" value="ECO:0007669"/>
    <property type="project" value="TreeGrafter"/>
</dbReference>
<name>A0A0F9L1C6_9ZZZZ</name>
<evidence type="ECO:0000256" key="1">
    <source>
        <dbReference type="SAM" id="MobiDB-lite"/>
    </source>
</evidence>
<dbReference type="Pfam" id="PF01391">
    <property type="entry name" value="Collagen"/>
    <property type="match status" value="1"/>
</dbReference>